<accession>A0AAD1W220</accession>
<name>A0AAD1W220_PELCU</name>
<evidence type="ECO:0000256" key="6">
    <source>
        <dbReference type="ARBA" id="ARBA00048098"/>
    </source>
</evidence>
<dbReference type="EMBL" id="OW240914">
    <property type="protein sequence ID" value="CAH2278604.1"/>
    <property type="molecule type" value="Genomic_DNA"/>
</dbReference>
<dbReference type="InterPro" id="IPR001806">
    <property type="entry name" value="Small_GTPase"/>
</dbReference>
<dbReference type="PANTHER" id="PTHR45704">
    <property type="entry name" value="RAS-LIKE FAMILY MEMBER 11"/>
    <property type="match status" value="1"/>
</dbReference>
<evidence type="ECO:0000256" key="5">
    <source>
        <dbReference type="ARBA" id="ARBA00023134"/>
    </source>
</evidence>
<keyword evidence="4" id="KW-0378">Hydrolase</keyword>
<evidence type="ECO:0000256" key="1">
    <source>
        <dbReference type="ARBA" id="ARBA00008344"/>
    </source>
</evidence>
<evidence type="ECO:0000256" key="2">
    <source>
        <dbReference type="ARBA" id="ARBA00011984"/>
    </source>
</evidence>
<dbReference type="PRINTS" id="PR00449">
    <property type="entry name" value="RASTRNSFRMNG"/>
</dbReference>
<organism evidence="7 8">
    <name type="scientific">Pelobates cultripes</name>
    <name type="common">Western spadefoot toad</name>
    <dbReference type="NCBI Taxonomy" id="61616"/>
    <lineage>
        <taxon>Eukaryota</taxon>
        <taxon>Metazoa</taxon>
        <taxon>Chordata</taxon>
        <taxon>Craniata</taxon>
        <taxon>Vertebrata</taxon>
        <taxon>Euteleostomi</taxon>
        <taxon>Amphibia</taxon>
        <taxon>Batrachia</taxon>
        <taxon>Anura</taxon>
        <taxon>Pelobatoidea</taxon>
        <taxon>Pelobatidae</taxon>
        <taxon>Pelobates</taxon>
    </lineage>
</organism>
<evidence type="ECO:0000256" key="4">
    <source>
        <dbReference type="ARBA" id="ARBA00022801"/>
    </source>
</evidence>
<dbReference type="Proteomes" id="UP001295444">
    <property type="component" value="Chromosome 03"/>
</dbReference>
<reference evidence="7" key="1">
    <citation type="submission" date="2022-03" db="EMBL/GenBank/DDBJ databases">
        <authorList>
            <person name="Alioto T."/>
            <person name="Alioto T."/>
            <person name="Gomez Garrido J."/>
        </authorList>
    </citation>
    <scope>NUCLEOTIDE SEQUENCE</scope>
</reference>
<keyword evidence="8" id="KW-1185">Reference proteome</keyword>
<dbReference type="Gene3D" id="3.40.50.300">
    <property type="entry name" value="P-loop containing nucleotide triphosphate hydrolases"/>
    <property type="match status" value="1"/>
</dbReference>
<feature type="non-terminal residue" evidence="7">
    <location>
        <position position="216"/>
    </location>
</feature>
<dbReference type="GO" id="GO:0005525">
    <property type="term" value="F:GTP binding"/>
    <property type="evidence" value="ECO:0007669"/>
    <property type="project" value="UniProtKB-KW"/>
</dbReference>
<dbReference type="Pfam" id="PF00071">
    <property type="entry name" value="Ras"/>
    <property type="match status" value="1"/>
</dbReference>
<dbReference type="InterPro" id="IPR051065">
    <property type="entry name" value="Ras-related_GTPase"/>
</dbReference>
<keyword evidence="3" id="KW-0547">Nucleotide-binding</keyword>
<evidence type="ECO:0000313" key="8">
    <source>
        <dbReference type="Proteomes" id="UP001295444"/>
    </source>
</evidence>
<protein>
    <recommendedName>
        <fullName evidence="2">small monomeric GTPase</fullName>
        <ecNumber evidence="2">3.6.5.2</ecNumber>
    </recommendedName>
</protein>
<keyword evidence="5" id="KW-0342">GTP-binding</keyword>
<dbReference type="SUPFAM" id="SSF52540">
    <property type="entry name" value="P-loop containing nucleoside triphosphate hydrolases"/>
    <property type="match status" value="1"/>
</dbReference>
<comment type="catalytic activity">
    <reaction evidence="6">
        <text>GTP + H2O = GDP + phosphate + H(+)</text>
        <dbReference type="Rhea" id="RHEA:19669"/>
        <dbReference type="ChEBI" id="CHEBI:15377"/>
        <dbReference type="ChEBI" id="CHEBI:15378"/>
        <dbReference type="ChEBI" id="CHEBI:37565"/>
        <dbReference type="ChEBI" id="CHEBI:43474"/>
        <dbReference type="ChEBI" id="CHEBI:58189"/>
        <dbReference type="EC" id="3.6.5.2"/>
    </reaction>
</comment>
<dbReference type="AlphaFoldDB" id="A0AAD1W220"/>
<dbReference type="SMART" id="SM00173">
    <property type="entry name" value="RAS"/>
    <property type="match status" value="1"/>
</dbReference>
<evidence type="ECO:0000256" key="3">
    <source>
        <dbReference type="ARBA" id="ARBA00022741"/>
    </source>
</evidence>
<evidence type="ECO:0000313" key="7">
    <source>
        <dbReference type="EMBL" id="CAH2278604.1"/>
    </source>
</evidence>
<dbReference type="InterPro" id="IPR027417">
    <property type="entry name" value="P-loop_NTPase"/>
</dbReference>
<gene>
    <name evidence="7" type="ORF">PECUL_23A043947</name>
</gene>
<dbReference type="PROSITE" id="PS51421">
    <property type="entry name" value="RAS"/>
    <property type="match status" value="1"/>
</dbReference>
<proteinExistence type="inferred from homology"/>
<sequence length="216" mass="24017">MAKSAEVKVAIFGRAGVGKSALVVRFLTKRFIWEYDPTLESTYRHQATIDDETVSMELLDTAGQGVPVQDSSLIQWSLCRNKGYAVPGYRAGYKRPCWANLLPALFDLVNGGGLDLAPMVVGGPHPLLMGTCPYTRYNLPPCRADVLPGDGAKLKGKKICQFHACDTCQRQLWKTNGLCERFNERLGKRARTRKAVHKTCRRSSRGSVHQGMPKMF</sequence>
<dbReference type="GO" id="GO:0003925">
    <property type="term" value="F:G protein activity"/>
    <property type="evidence" value="ECO:0007669"/>
    <property type="project" value="UniProtKB-EC"/>
</dbReference>
<comment type="similarity">
    <text evidence="1">Belongs to the small GTPase superfamily. Ras family.</text>
</comment>
<dbReference type="EC" id="3.6.5.2" evidence="2"/>